<evidence type="ECO:0000313" key="1">
    <source>
        <dbReference type="EMBL" id="PON36473.1"/>
    </source>
</evidence>
<protein>
    <submittedName>
        <fullName evidence="1">Uncharacterized protein</fullName>
    </submittedName>
</protein>
<accession>A0A2P5AIY0</accession>
<evidence type="ECO:0000313" key="2">
    <source>
        <dbReference type="Proteomes" id="UP000237000"/>
    </source>
</evidence>
<keyword evidence="2" id="KW-1185">Reference proteome</keyword>
<comment type="caution">
    <text evidence="1">The sequence shown here is derived from an EMBL/GenBank/DDBJ whole genome shotgun (WGS) entry which is preliminary data.</text>
</comment>
<sequence length="103" mass="11975">DENNEERLESTIMDIKKTSSTIPQMQLAESLDINCPDVPLEAWIVHSEITKAVRGEAMEDKHYSSYIHGRKPNFKKLWKKFLRTLPSIQKSPILKHKPLPSQY</sequence>
<proteinExistence type="predicted"/>
<dbReference type="Proteomes" id="UP000237000">
    <property type="component" value="Unassembled WGS sequence"/>
</dbReference>
<dbReference type="EMBL" id="JXTC01000829">
    <property type="protein sequence ID" value="PON36473.1"/>
    <property type="molecule type" value="Genomic_DNA"/>
</dbReference>
<reference evidence="2" key="1">
    <citation type="submission" date="2016-06" db="EMBL/GenBank/DDBJ databases">
        <title>Parallel loss of symbiosis genes in relatives of nitrogen-fixing non-legume Parasponia.</title>
        <authorList>
            <person name="Van Velzen R."/>
            <person name="Holmer R."/>
            <person name="Bu F."/>
            <person name="Rutten L."/>
            <person name="Van Zeijl A."/>
            <person name="Liu W."/>
            <person name="Santuari L."/>
            <person name="Cao Q."/>
            <person name="Sharma T."/>
            <person name="Shen D."/>
            <person name="Roswanjaya Y."/>
            <person name="Wardhani T."/>
            <person name="Kalhor M.S."/>
            <person name="Jansen J."/>
            <person name="Van den Hoogen J."/>
            <person name="Gungor B."/>
            <person name="Hartog M."/>
            <person name="Hontelez J."/>
            <person name="Verver J."/>
            <person name="Yang W.-C."/>
            <person name="Schijlen E."/>
            <person name="Repin R."/>
            <person name="Schilthuizen M."/>
            <person name="Schranz E."/>
            <person name="Heidstra R."/>
            <person name="Miyata K."/>
            <person name="Fedorova E."/>
            <person name="Kohlen W."/>
            <person name="Bisseling T."/>
            <person name="Smit S."/>
            <person name="Geurts R."/>
        </authorList>
    </citation>
    <scope>NUCLEOTIDE SEQUENCE [LARGE SCALE GENOMIC DNA]</scope>
    <source>
        <strain evidence="2">cv. RG33-2</strain>
    </source>
</reference>
<organism evidence="1 2">
    <name type="scientific">Trema orientale</name>
    <name type="common">Charcoal tree</name>
    <name type="synonym">Celtis orientalis</name>
    <dbReference type="NCBI Taxonomy" id="63057"/>
    <lineage>
        <taxon>Eukaryota</taxon>
        <taxon>Viridiplantae</taxon>
        <taxon>Streptophyta</taxon>
        <taxon>Embryophyta</taxon>
        <taxon>Tracheophyta</taxon>
        <taxon>Spermatophyta</taxon>
        <taxon>Magnoliopsida</taxon>
        <taxon>eudicotyledons</taxon>
        <taxon>Gunneridae</taxon>
        <taxon>Pentapetalae</taxon>
        <taxon>rosids</taxon>
        <taxon>fabids</taxon>
        <taxon>Rosales</taxon>
        <taxon>Cannabaceae</taxon>
        <taxon>Trema</taxon>
    </lineage>
</organism>
<gene>
    <name evidence="1" type="ORF">TorRG33x02_349260</name>
</gene>
<dbReference type="InParanoid" id="A0A2P5AIY0"/>
<name>A0A2P5AIY0_TREOI</name>
<feature type="non-terminal residue" evidence="1">
    <location>
        <position position="1"/>
    </location>
</feature>
<dbReference type="AlphaFoldDB" id="A0A2P5AIY0"/>